<keyword evidence="3" id="KW-1185">Reference proteome</keyword>
<accession>A0A8S9ZYF3</accession>
<evidence type="ECO:0000256" key="1">
    <source>
        <dbReference type="SAM" id="MobiDB-lite"/>
    </source>
</evidence>
<evidence type="ECO:0000313" key="2">
    <source>
        <dbReference type="EMBL" id="KAF7638711.1"/>
    </source>
</evidence>
<dbReference type="OrthoDB" id="5906513at2759"/>
<sequence length="414" mass="44542">MLFAEEMNHQYYAPITFGGNPSALPPSDVISPWKHVGEYNPIYSDSSSGAVGGGVGSKLTMWRQVDFNQTDQPALINSAGSSNLIAADANLPDFHNNGSFWNDSQQQPLAFHQMPPQCDRMPFQQAETKHAGGNQWGRSEIDQNMPWNLENNGIHDQSFHPQQQSFPPHYNQPYRYNRNDKWDQQVPPRDEGLVNSGFNANLYSTTPPFGMVQTLGGSVDNRLIPSNGQRGNGGSSQRWVDGGCSGSAIPATVGKLGCEMNAVLSHTNTGPPPHPTHQQHRGPPQIRAGGSGALFTAGPPPSMHIAPPPSSRPLSSHPSQMIIGHIAGPPPAPTPLLSSLNQQSTHSLAFGGGSWGELPPIASNVNNNTNSNNSSESNENNNNSNDANGNSNGPQHVDFIYSMLASKTKNQLIQ</sequence>
<feature type="compositionally biased region" description="Pro residues" evidence="1">
    <location>
        <begin position="298"/>
        <end position="311"/>
    </location>
</feature>
<dbReference type="AlphaFoldDB" id="A0A8S9ZYF3"/>
<feature type="region of interest" description="Disordered" evidence="1">
    <location>
        <begin position="359"/>
        <end position="395"/>
    </location>
</feature>
<proteinExistence type="predicted"/>
<gene>
    <name evidence="2" type="ORF">Mgra_00001793</name>
</gene>
<feature type="region of interest" description="Disordered" evidence="1">
    <location>
        <begin position="265"/>
        <end position="339"/>
    </location>
</feature>
<feature type="compositionally biased region" description="Low complexity" evidence="1">
    <location>
        <begin position="363"/>
        <end position="392"/>
    </location>
</feature>
<evidence type="ECO:0000313" key="3">
    <source>
        <dbReference type="Proteomes" id="UP000605970"/>
    </source>
</evidence>
<dbReference type="EMBL" id="JABEBT010000010">
    <property type="protein sequence ID" value="KAF7638711.1"/>
    <property type="molecule type" value="Genomic_DNA"/>
</dbReference>
<name>A0A8S9ZYF3_9BILA</name>
<protein>
    <submittedName>
        <fullName evidence="2">Uncharacterized protein</fullName>
    </submittedName>
</protein>
<organism evidence="2 3">
    <name type="scientific">Meloidogyne graminicola</name>
    <dbReference type="NCBI Taxonomy" id="189291"/>
    <lineage>
        <taxon>Eukaryota</taxon>
        <taxon>Metazoa</taxon>
        <taxon>Ecdysozoa</taxon>
        <taxon>Nematoda</taxon>
        <taxon>Chromadorea</taxon>
        <taxon>Rhabditida</taxon>
        <taxon>Tylenchina</taxon>
        <taxon>Tylenchomorpha</taxon>
        <taxon>Tylenchoidea</taxon>
        <taxon>Meloidogynidae</taxon>
        <taxon>Meloidogyninae</taxon>
        <taxon>Meloidogyne</taxon>
    </lineage>
</organism>
<reference evidence="2" key="1">
    <citation type="journal article" date="2020" name="Ecol. Evol.">
        <title>Genome structure and content of the rice root-knot nematode (Meloidogyne graminicola).</title>
        <authorList>
            <person name="Phan N.T."/>
            <person name="Danchin E.G.J."/>
            <person name="Klopp C."/>
            <person name="Perfus-Barbeoch L."/>
            <person name="Kozlowski D.K."/>
            <person name="Koutsovoulos G.D."/>
            <person name="Lopez-Roques C."/>
            <person name="Bouchez O."/>
            <person name="Zahm M."/>
            <person name="Besnard G."/>
            <person name="Bellafiore S."/>
        </authorList>
    </citation>
    <scope>NUCLEOTIDE SEQUENCE</scope>
    <source>
        <strain evidence="2">VN-18</strain>
    </source>
</reference>
<dbReference type="Proteomes" id="UP000605970">
    <property type="component" value="Unassembled WGS sequence"/>
</dbReference>
<comment type="caution">
    <text evidence="2">The sequence shown here is derived from an EMBL/GenBank/DDBJ whole genome shotgun (WGS) entry which is preliminary data.</text>
</comment>